<dbReference type="PIRSF" id="PIRSF003107">
    <property type="entry name" value="PhoU"/>
    <property type="match status" value="1"/>
</dbReference>
<dbReference type="FunFam" id="1.20.58.220:FF:000004">
    <property type="entry name" value="Phosphate-specific transport system accessory protein PhoU"/>
    <property type="match status" value="1"/>
</dbReference>
<evidence type="ECO:0000313" key="10">
    <source>
        <dbReference type="Proteomes" id="UP000019681"/>
    </source>
</evidence>
<protein>
    <recommendedName>
        <fullName evidence="7">Phosphate-specific transport system accessory protein PhoU</fullName>
    </recommendedName>
</protein>
<comment type="subcellular location">
    <subcellularLocation>
        <location evidence="1 7">Cytoplasm</location>
    </subcellularLocation>
</comment>
<sequence>MVREHYSKKIEDVKHKVLRMGSLVENVIEMSVKSLKDQDTELAKRVFTEDDKIDDLELEIEQDCMNLLALQQPLAKDLRTIATALKIITDLERMGDHAVNIAKITLDIGKEPLIKPLVDIPKMADRAQEMVKLSLDAFVNESVEEAEKIAKMDQEVDDLYDIVIEEVFKILSERKEFIKQGTKLLFVGRYLERIADHTTNICERIIYMVTGELREIN</sequence>
<dbReference type="AlphaFoldDB" id="A0A017RYA6"/>
<evidence type="ECO:0000256" key="4">
    <source>
        <dbReference type="ARBA" id="ARBA00022448"/>
    </source>
</evidence>
<reference evidence="9 10" key="1">
    <citation type="journal article" date="2014" name="Genome Announc.">
        <title>Draft Genome Sequence of Fervidicella metallireducens Strain AeBT, an Iron-Reducing Thermoanaerobe from the Great Artesian Basin.</title>
        <authorList>
            <person name="Patel B.K."/>
        </authorList>
    </citation>
    <scope>NUCLEOTIDE SEQUENCE [LARGE SCALE GENOMIC DNA]</scope>
    <source>
        <strain evidence="9 10">AeB</strain>
    </source>
</reference>
<proteinExistence type="inferred from homology"/>
<evidence type="ECO:0000256" key="2">
    <source>
        <dbReference type="ARBA" id="ARBA00008107"/>
    </source>
</evidence>
<feature type="domain" description="PhoU" evidence="8">
    <location>
        <begin position="17"/>
        <end position="104"/>
    </location>
</feature>
<evidence type="ECO:0000256" key="1">
    <source>
        <dbReference type="ARBA" id="ARBA00004496"/>
    </source>
</evidence>
<dbReference type="SUPFAM" id="SSF109755">
    <property type="entry name" value="PhoU-like"/>
    <property type="match status" value="1"/>
</dbReference>
<evidence type="ECO:0000256" key="5">
    <source>
        <dbReference type="ARBA" id="ARBA00022490"/>
    </source>
</evidence>
<feature type="domain" description="PhoU" evidence="8">
    <location>
        <begin position="120"/>
        <end position="205"/>
    </location>
</feature>
<keyword evidence="4 7" id="KW-0813">Transport</keyword>
<name>A0A017RYA6_9CLOT</name>
<comment type="caution">
    <text evidence="9">The sequence shown here is derived from an EMBL/GenBank/DDBJ whole genome shotgun (WGS) entry which is preliminary data.</text>
</comment>
<gene>
    <name evidence="9" type="ORF">Q428_05315</name>
</gene>
<dbReference type="Pfam" id="PF01895">
    <property type="entry name" value="PhoU"/>
    <property type="match status" value="2"/>
</dbReference>
<evidence type="ECO:0000256" key="7">
    <source>
        <dbReference type="PIRNR" id="PIRNR003107"/>
    </source>
</evidence>
<dbReference type="GO" id="GO:0030643">
    <property type="term" value="P:intracellular phosphate ion homeostasis"/>
    <property type="evidence" value="ECO:0007669"/>
    <property type="project" value="InterPro"/>
</dbReference>
<dbReference type="GO" id="GO:0005737">
    <property type="term" value="C:cytoplasm"/>
    <property type="evidence" value="ECO:0007669"/>
    <property type="project" value="UniProtKB-SubCell"/>
</dbReference>
<comment type="subunit">
    <text evidence="3 7">Homodimer.</text>
</comment>
<evidence type="ECO:0000313" key="9">
    <source>
        <dbReference type="EMBL" id="EYE88925.1"/>
    </source>
</evidence>
<dbReference type="Gene3D" id="1.20.58.220">
    <property type="entry name" value="Phosphate transport system protein phou homolog 2, domain 2"/>
    <property type="match status" value="1"/>
</dbReference>
<dbReference type="PANTHER" id="PTHR42930:SF3">
    <property type="entry name" value="PHOSPHATE-SPECIFIC TRANSPORT SYSTEM ACCESSORY PROTEIN PHOU"/>
    <property type="match status" value="1"/>
</dbReference>
<dbReference type="NCBIfam" id="TIGR02135">
    <property type="entry name" value="phoU_full"/>
    <property type="match status" value="1"/>
</dbReference>
<keyword evidence="5 7" id="KW-0963">Cytoplasm</keyword>
<dbReference type="STRING" id="1403537.Q428_05315"/>
<evidence type="ECO:0000256" key="6">
    <source>
        <dbReference type="ARBA" id="ARBA00022592"/>
    </source>
</evidence>
<dbReference type="InterPro" id="IPR028366">
    <property type="entry name" value="PhoU"/>
</dbReference>
<keyword evidence="10" id="KW-1185">Reference proteome</keyword>
<comment type="similarity">
    <text evidence="2 7">Belongs to the PhoU family.</text>
</comment>
<comment type="function">
    <text evidence="7">Plays a role in the regulation of phosphate uptake.</text>
</comment>
<dbReference type="EMBL" id="AZQP01000011">
    <property type="protein sequence ID" value="EYE88925.1"/>
    <property type="molecule type" value="Genomic_DNA"/>
</dbReference>
<accession>A0A017RYA6</accession>
<dbReference type="Proteomes" id="UP000019681">
    <property type="component" value="Unassembled WGS sequence"/>
</dbReference>
<dbReference type="InterPro" id="IPR038078">
    <property type="entry name" value="PhoU-like_sf"/>
</dbReference>
<evidence type="ECO:0000259" key="8">
    <source>
        <dbReference type="Pfam" id="PF01895"/>
    </source>
</evidence>
<evidence type="ECO:0000256" key="3">
    <source>
        <dbReference type="ARBA" id="ARBA00011738"/>
    </source>
</evidence>
<keyword evidence="6 7" id="KW-0592">Phosphate transport</keyword>
<dbReference type="GO" id="GO:0006817">
    <property type="term" value="P:phosphate ion transport"/>
    <property type="evidence" value="ECO:0007669"/>
    <property type="project" value="UniProtKB-KW"/>
</dbReference>
<dbReference type="GO" id="GO:0045936">
    <property type="term" value="P:negative regulation of phosphate metabolic process"/>
    <property type="evidence" value="ECO:0007669"/>
    <property type="project" value="InterPro"/>
</dbReference>
<dbReference type="PANTHER" id="PTHR42930">
    <property type="entry name" value="PHOSPHATE-SPECIFIC TRANSPORT SYSTEM ACCESSORY PROTEIN PHOU"/>
    <property type="match status" value="1"/>
</dbReference>
<organism evidence="9 10">
    <name type="scientific">Fervidicella metallireducens AeB</name>
    <dbReference type="NCBI Taxonomy" id="1403537"/>
    <lineage>
        <taxon>Bacteria</taxon>
        <taxon>Bacillati</taxon>
        <taxon>Bacillota</taxon>
        <taxon>Clostridia</taxon>
        <taxon>Eubacteriales</taxon>
        <taxon>Clostridiaceae</taxon>
        <taxon>Fervidicella</taxon>
    </lineage>
</organism>
<dbReference type="RefSeq" id="WP_035378805.1">
    <property type="nucleotide sequence ID" value="NZ_AZQP01000011.1"/>
</dbReference>
<dbReference type="InterPro" id="IPR026022">
    <property type="entry name" value="PhoU_dom"/>
</dbReference>
<dbReference type="OrthoDB" id="9814256at2"/>